<accession>A0AAW1RCR2</accession>
<gene>
    <name evidence="2" type="ORF">WJX81_005510</name>
</gene>
<feature type="transmembrane region" description="Helical" evidence="1">
    <location>
        <begin position="172"/>
        <end position="190"/>
    </location>
</feature>
<evidence type="ECO:0008006" key="4">
    <source>
        <dbReference type="Google" id="ProtNLM"/>
    </source>
</evidence>
<evidence type="ECO:0000256" key="1">
    <source>
        <dbReference type="SAM" id="Phobius"/>
    </source>
</evidence>
<comment type="caution">
    <text evidence="2">The sequence shown here is derived from an EMBL/GenBank/DDBJ whole genome shotgun (WGS) entry which is preliminary data.</text>
</comment>
<keyword evidence="1" id="KW-0812">Transmembrane</keyword>
<sequence>MKENAMLVGTGPPPFVISFPGPTAGRCAMSVEFLHTFFPHAVAAVERYAPAHLERLFPVWLAGIATGSAALRHTAGFWRGGVGTALMFVVAAAAAAAGFGLPGVPFVHELLYVGSSVAAFWCCLFTLFLRPASTWAKRRWLLVAGLGAALMLGCTWMDPALCAAFGSSINFVHVLFLGCDVVFFAFLQLYRAPAGHASIGQKVA</sequence>
<reference evidence="2 3" key="1">
    <citation type="journal article" date="2024" name="Nat. Commun.">
        <title>Phylogenomics reveals the evolutionary origins of lichenization in chlorophyte algae.</title>
        <authorList>
            <person name="Puginier C."/>
            <person name="Libourel C."/>
            <person name="Otte J."/>
            <person name="Skaloud P."/>
            <person name="Haon M."/>
            <person name="Grisel S."/>
            <person name="Petersen M."/>
            <person name="Berrin J.G."/>
            <person name="Delaux P.M."/>
            <person name="Dal Grande F."/>
            <person name="Keller J."/>
        </authorList>
    </citation>
    <scope>NUCLEOTIDE SEQUENCE [LARGE SCALE GENOMIC DNA]</scope>
    <source>
        <strain evidence="2 3">SAG 245.80</strain>
    </source>
</reference>
<dbReference type="Proteomes" id="UP001445335">
    <property type="component" value="Unassembled WGS sequence"/>
</dbReference>
<keyword evidence="3" id="KW-1185">Reference proteome</keyword>
<feature type="transmembrane region" description="Helical" evidence="1">
    <location>
        <begin position="82"/>
        <end position="104"/>
    </location>
</feature>
<feature type="transmembrane region" description="Helical" evidence="1">
    <location>
        <begin position="141"/>
        <end position="166"/>
    </location>
</feature>
<dbReference type="EMBL" id="JALJOU010000048">
    <property type="protein sequence ID" value="KAK9830987.1"/>
    <property type="molecule type" value="Genomic_DNA"/>
</dbReference>
<dbReference type="AlphaFoldDB" id="A0AAW1RCR2"/>
<proteinExistence type="predicted"/>
<keyword evidence="1" id="KW-1133">Transmembrane helix</keyword>
<evidence type="ECO:0000313" key="2">
    <source>
        <dbReference type="EMBL" id="KAK9830987.1"/>
    </source>
</evidence>
<organism evidence="2 3">
    <name type="scientific">Elliptochloris bilobata</name>
    <dbReference type="NCBI Taxonomy" id="381761"/>
    <lineage>
        <taxon>Eukaryota</taxon>
        <taxon>Viridiplantae</taxon>
        <taxon>Chlorophyta</taxon>
        <taxon>core chlorophytes</taxon>
        <taxon>Trebouxiophyceae</taxon>
        <taxon>Trebouxiophyceae incertae sedis</taxon>
        <taxon>Elliptochloris clade</taxon>
        <taxon>Elliptochloris</taxon>
    </lineage>
</organism>
<feature type="transmembrane region" description="Helical" evidence="1">
    <location>
        <begin position="110"/>
        <end position="129"/>
    </location>
</feature>
<name>A0AAW1RCR2_9CHLO</name>
<evidence type="ECO:0000313" key="3">
    <source>
        <dbReference type="Proteomes" id="UP001445335"/>
    </source>
</evidence>
<keyword evidence="1" id="KW-0472">Membrane</keyword>
<protein>
    <recommendedName>
        <fullName evidence="4">DUF998 domain-containing protein</fullName>
    </recommendedName>
</protein>